<evidence type="ECO:0000313" key="2">
    <source>
        <dbReference type="EMBL" id="RKI12802.1"/>
    </source>
</evidence>
<reference evidence="2 3" key="1">
    <citation type="submission" date="2018-09" db="EMBL/GenBank/DDBJ databases">
        <authorList>
            <person name="Livingstone P.G."/>
            <person name="Whitworth D.E."/>
        </authorList>
    </citation>
    <scope>NUCLEOTIDE SEQUENCE [LARGE SCALE GENOMIC DNA]</scope>
    <source>
        <strain evidence="2 3">CA031B</strain>
    </source>
</reference>
<keyword evidence="3" id="KW-1185">Reference proteome</keyword>
<gene>
    <name evidence="2" type="ORF">D7Y13_08660</name>
</gene>
<evidence type="ECO:0008006" key="4">
    <source>
        <dbReference type="Google" id="ProtNLM"/>
    </source>
</evidence>
<feature type="region of interest" description="Disordered" evidence="1">
    <location>
        <begin position="716"/>
        <end position="761"/>
    </location>
</feature>
<sequence length="1067" mass="115612">MAPAAQTVRGTTPKDEGVSLPFRADLTALRTRMKGQVPTEAQVLEEINAQYQRRHPGAPKMEWVGTKPSDKALWEDVQKGFIVVQVRDTTLKSVDAKTAAGRDAFAKKLPPEERASLEAEVDRRYGQKTQSSDKPATPEEKAYREALRQDLLKQRQALEGVPPHVRDFLMGQDVPSGTVDPETLKRVAAKLSTLSPEELADYASRVTGNTTDLGAFEASVDRYRQERTERLDAADSLRQLQTRLTTPAQVYSDYNAYRALVDSNEGLFVTGSQAAVLEGKLKAELPQHGFADIPAYEKSLKDFRAGFEQEARALGEAQLTRYAHDLFAAESRYADPTALNEALSPARELYAQAKAMRAKADLIERPPNASVARPQGDVAKLRADANSLVFKAEGLLKNLAERHPLLARDQKFAQQLAQASPGETAQMLKAQVDQRRQDIATTRAKLRDDPQFLYGLDNLLAASRSAQGLLPGSLPARMIDDHVRGKQGEQVLKDVAVATVLVGAGLLSGGAGIPGLVVAGVSAGVGVYQAKEALDAYQSGVAANNTGLSSQEPSFGWVVLAMAGAAADLGGVAKAARVFDAMKDAVREFNASKDLVKLDLRLKAVPGMTSPVRAQVLDAAKNEARLQQQVKGLLTRGGPLQVGEGVAPDARLGELSGVARSLAERGEDSFGRFMQELKTGQLIEGEPSPAALKRLKEVYEEGVQEVKQARKAAETKLLGGLEDTKPATTPKASPTPGKVPKPEVPRTPEVKTPTKPVPPARLSQKQALEEYKKITDRFAVDDDFAPEAMRAQVLGTFEKAGGDPEMARSLKALSQQDPAAFNKAFASDPPGVLFELGTSKNPELVQYTRKVLANTVNGTVRPQDMKSALRDASFLSQLPPSGPVREITDGYGASGRIFTGERDGKSLVFKVDNQVDLVFRDPASYEVDRTVRALESYGGPKYEGQFRVTDPKTGLWRQAVAMEKVEGTNLGALRDLQAAGKPLPFPITERHAEALKKLEDSLRRDGVQITDVNWGDFMLTNDPKRPLVPLDMLPVQGRLPDTGLKGPEGRSVGDALRELLTPPSRKP</sequence>
<comment type="caution">
    <text evidence="2">The sequence shown here is derived from an EMBL/GenBank/DDBJ whole genome shotgun (WGS) entry which is preliminary data.</text>
</comment>
<evidence type="ECO:0000313" key="3">
    <source>
        <dbReference type="Proteomes" id="UP000278907"/>
    </source>
</evidence>
<feature type="region of interest" description="Disordered" evidence="1">
    <location>
        <begin position="105"/>
        <end position="141"/>
    </location>
</feature>
<feature type="compositionally biased region" description="Basic and acidic residues" evidence="1">
    <location>
        <begin position="105"/>
        <end position="125"/>
    </location>
</feature>
<name>A0ABX9QLW3_9BACT</name>
<feature type="compositionally biased region" description="Low complexity" evidence="1">
    <location>
        <begin position="726"/>
        <end position="736"/>
    </location>
</feature>
<dbReference type="Proteomes" id="UP000278907">
    <property type="component" value="Unassembled WGS sequence"/>
</dbReference>
<feature type="compositionally biased region" description="Basic and acidic residues" evidence="1">
    <location>
        <begin position="740"/>
        <end position="749"/>
    </location>
</feature>
<dbReference type="EMBL" id="RAWI01000045">
    <property type="protein sequence ID" value="RKI12802.1"/>
    <property type="molecule type" value="Genomic_DNA"/>
</dbReference>
<protein>
    <recommendedName>
        <fullName evidence="4">Annexin</fullName>
    </recommendedName>
</protein>
<accession>A0ABX9QLW3</accession>
<feature type="region of interest" description="Disordered" evidence="1">
    <location>
        <begin position="1037"/>
        <end position="1067"/>
    </location>
</feature>
<evidence type="ECO:0000256" key="1">
    <source>
        <dbReference type="SAM" id="MobiDB-lite"/>
    </source>
</evidence>
<proteinExistence type="predicted"/>
<organism evidence="2 3">
    <name type="scientific">Corallococcus praedator</name>
    <dbReference type="NCBI Taxonomy" id="2316724"/>
    <lineage>
        <taxon>Bacteria</taxon>
        <taxon>Pseudomonadati</taxon>
        <taxon>Myxococcota</taxon>
        <taxon>Myxococcia</taxon>
        <taxon>Myxococcales</taxon>
        <taxon>Cystobacterineae</taxon>
        <taxon>Myxococcaceae</taxon>
        <taxon>Corallococcus</taxon>
    </lineage>
</organism>